<evidence type="ECO:0000259" key="2">
    <source>
        <dbReference type="Pfam" id="PF13478"/>
    </source>
</evidence>
<evidence type="ECO:0000259" key="1">
    <source>
        <dbReference type="Pfam" id="PF02625"/>
    </source>
</evidence>
<dbReference type="InterPro" id="IPR052698">
    <property type="entry name" value="MoCofactor_Util/Proc"/>
</dbReference>
<name>A0A1M5Q173_STRHI</name>
<dbReference type="AlphaFoldDB" id="A0A1M5Q173"/>
<keyword evidence="4" id="KW-1185">Reference proteome</keyword>
<dbReference type="PANTHER" id="PTHR30388:SF4">
    <property type="entry name" value="MOLYBDENUM COFACTOR INSERTION CHAPERONE PAOD"/>
    <property type="match status" value="1"/>
</dbReference>
<sequence length="379" mass="39780">MRDIATQVLDWDAAGQSYAVASVVAVRGSAPREVGAAVAVRADGAVAGSVSGGCVEAAVHELAERALEQGRPIVETFGVADAENPFAPGLTCGGELEVFVQPMRRPASGPVVEALRVVVAAERVGAEAGEPVALARVVRGPERAVGAAIAVYRDRHTGSTGDDALDRVVVAEARAMSEQGGTGLRAVCLDGVAETTIFVESWVTAPRMLVFGAIDYAAALAAVGRFLGYRVTVCDARPIFATSARFPHAHEVVVEWPHRYLARTATDERTVVCVLTHDPKFDVPVLVEALRRPLAYVGALGSRRTHEDRTRRLRAAGMTDAELGRLRSPIGLDLGARTPEETAVSIVAEIVAARRGGGGAPLSTVDGSIHHEPARVFPA</sequence>
<reference evidence="3 4" key="1">
    <citation type="submission" date="2016-11" db="EMBL/GenBank/DDBJ databases">
        <authorList>
            <person name="Jaros S."/>
            <person name="Januszkiewicz K."/>
            <person name="Wedrychowicz H."/>
        </authorList>
    </citation>
    <scope>NUCLEOTIDE SEQUENCE [LARGE SCALE GENOMIC DNA]</scope>
    <source>
        <strain evidence="3 4">DSM 44523</strain>
    </source>
</reference>
<dbReference type="InterPro" id="IPR003777">
    <property type="entry name" value="XdhC_CoxI"/>
</dbReference>
<dbReference type="Pfam" id="PF02625">
    <property type="entry name" value="XdhC_CoxI"/>
    <property type="match status" value="2"/>
</dbReference>
<dbReference type="STRING" id="2017.SAMN05444320_12123"/>
<organism evidence="3 4">
    <name type="scientific">Streptoalloteichus hindustanus</name>
    <dbReference type="NCBI Taxonomy" id="2017"/>
    <lineage>
        <taxon>Bacteria</taxon>
        <taxon>Bacillati</taxon>
        <taxon>Actinomycetota</taxon>
        <taxon>Actinomycetes</taxon>
        <taxon>Pseudonocardiales</taxon>
        <taxon>Pseudonocardiaceae</taxon>
        <taxon>Streptoalloteichus</taxon>
    </lineage>
</organism>
<evidence type="ECO:0000313" key="4">
    <source>
        <dbReference type="Proteomes" id="UP000184501"/>
    </source>
</evidence>
<dbReference type="Proteomes" id="UP000184501">
    <property type="component" value="Unassembled WGS sequence"/>
</dbReference>
<dbReference type="Gene3D" id="3.40.50.720">
    <property type="entry name" value="NAD(P)-binding Rossmann-like Domain"/>
    <property type="match status" value="1"/>
</dbReference>
<evidence type="ECO:0000313" key="3">
    <source>
        <dbReference type="EMBL" id="SHH07788.1"/>
    </source>
</evidence>
<dbReference type="EMBL" id="FQVN01000021">
    <property type="protein sequence ID" value="SHH07788.1"/>
    <property type="molecule type" value="Genomic_DNA"/>
</dbReference>
<proteinExistence type="predicted"/>
<dbReference type="PANTHER" id="PTHR30388">
    <property type="entry name" value="ALDEHYDE OXIDOREDUCTASE MOLYBDENUM COFACTOR ASSEMBLY PROTEIN"/>
    <property type="match status" value="1"/>
</dbReference>
<dbReference type="OrthoDB" id="9815497at2"/>
<feature type="domain" description="XdhC- CoxI" evidence="1">
    <location>
        <begin position="11"/>
        <end position="78"/>
    </location>
</feature>
<dbReference type="Pfam" id="PF13478">
    <property type="entry name" value="XdhC_C"/>
    <property type="match status" value="1"/>
</dbReference>
<feature type="domain" description="XdhC- CoxI" evidence="1">
    <location>
        <begin position="127"/>
        <end position="184"/>
    </location>
</feature>
<accession>A0A1M5Q173</accession>
<protein>
    <submittedName>
        <fullName evidence="3">Xanthine dehydrogenase accessory factor</fullName>
    </submittedName>
</protein>
<feature type="domain" description="XdhC Rossmann" evidence="2">
    <location>
        <begin position="208"/>
        <end position="350"/>
    </location>
</feature>
<dbReference type="RefSeq" id="WP_073490054.1">
    <property type="nucleotide sequence ID" value="NZ_FQVN01000021.1"/>
</dbReference>
<dbReference type="InterPro" id="IPR027051">
    <property type="entry name" value="XdhC_Rossmann_dom"/>
</dbReference>
<gene>
    <name evidence="3" type="ORF">SAMN05444320_12123</name>
</gene>